<dbReference type="Proteomes" id="UP000831422">
    <property type="component" value="Chromosome"/>
</dbReference>
<gene>
    <name evidence="3" type="ORF">MZO21_08355</name>
</gene>
<feature type="chain" id="PRO_5046053827" evidence="1">
    <location>
        <begin position="20"/>
        <end position="340"/>
    </location>
</feature>
<dbReference type="SUPFAM" id="SSF53187">
    <property type="entry name" value="Zn-dependent exopeptidases"/>
    <property type="match status" value="1"/>
</dbReference>
<evidence type="ECO:0000256" key="1">
    <source>
        <dbReference type="SAM" id="SignalP"/>
    </source>
</evidence>
<dbReference type="PANTHER" id="PTHR12147:SF26">
    <property type="entry name" value="PEPTIDASE M28 DOMAIN-CONTAINING PROTEIN"/>
    <property type="match status" value="1"/>
</dbReference>
<accession>A0ABY4JSW6</accession>
<name>A0ABY4JSW6_9GAMM</name>
<dbReference type="RefSeq" id="WP_248102425.1">
    <property type="nucleotide sequence ID" value="NZ_CP096120.1"/>
</dbReference>
<feature type="signal peptide" evidence="1">
    <location>
        <begin position="1"/>
        <end position="19"/>
    </location>
</feature>
<protein>
    <submittedName>
        <fullName evidence="3">M20/M25/M40 family metallo-hydrolase</fullName>
    </submittedName>
</protein>
<dbReference type="EMBL" id="CP096120">
    <property type="protein sequence ID" value="UPO22514.1"/>
    <property type="molecule type" value="Genomic_DNA"/>
</dbReference>
<organism evidence="3 4">
    <name type="scientific">Acinetobacter portensis</name>
    <dbReference type="NCBI Taxonomy" id="1839785"/>
    <lineage>
        <taxon>Bacteria</taxon>
        <taxon>Pseudomonadati</taxon>
        <taxon>Pseudomonadota</taxon>
        <taxon>Gammaproteobacteria</taxon>
        <taxon>Moraxellales</taxon>
        <taxon>Moraxellaceae</taxon>
        <taxon>Acinetobacter</taxon>
    </lineage>
</organism>
<dbReference type="Pfam" id="PF04389">
    <property type="entry name" value="Peptidase_M28"/>
    <property type="match status" value="1"/>
</dbReference>
<evidence type="ECO:0000259" key="2">
    <source>
        <dbReference type="Pfam" id="PF04389"/>
    </source>
</evidence>
<keyword evidence="1" id="KW-0732">Signal</keyword>
<evidence type="ECO:0000313" key="4">
    <source>
        <dbReference type="Proteomes" id="UP000831422"/>
    </source>
</evidence>
<dbReference type="Gene3D" id="3.40.630.10">
    <property type="entry name" value="Zn peptidases"/>
    <property type="match status" value="1"/>
</dbReference>
<dbReference type="InterPro" id="IPR007484">
    <property type="entry name" value="Peptidase_M28"/>
</dbReference>
<keyword evidence="4" id="KW-1185">Reference proteome</keyword>
<reference evidence="3 4" key="1">
    <citation type="submission" date="2022-04" db="EMBL/GenBank/DDBJ databases">
        <title>Occurrence of NDM-1-producing Shewanella putrefaciens and Acinetobacter portensis in a dairy farm from China.</title>
        <authorList>
            <person name="Li R."/>
            <person name="Zhang L."/>
        </authorList>
    </citation>
    <scope>NUCLEOTIDE SEQUENCE [LARGE SCALE GENOMIC DNA]</scope>
    <source>
        <strain evidence="3 4">JNE5</strain>
    </source>
</reference>
<dbReference type="PANTHER" id="PTHR12147">
    <property type="entry name" value="METALLOPEPTIDASE M28 FAMILY MEMBER"/>
    <property type="match status" value="1"/>
</dbReference>
<dbReference type="InterPro" id="IPR045175">
    <property type="entry name" value="M28_fam"/>
</dbReference>
<evidence type="ECO:0000313" key="3">
    <source>
        <dbReference type="EMBL" id="UPO22514.1"/>
    </source>
</evidence>
<feature type="domain" description="Peptidase M28" evidence="2">
    <location>
        <begin position="104"/>
        <end position="335"/>
    </location>
</feature>
<proteinExistence type="predicted"/>
<sequence length="340" mass="36923">MFVPKILTACVLSSMFVLGGCQSIQFNQAKTPSVESASVQLNAANMMQHLQAFEKIAKDNGGNRAVGTKGGLASAKYIIDEAKKAGLQAQMLPFENREKVVGQNIFVEIAGQTNESVVLIGAHYDSVKMGPGINDNASGVALLLDLMHQLKAERTQPKHTIVLAFWDSEETGIAGSQDYVKKLSPEQLKGIKAYINVDMVGTKNPDVMIADATKSSVDDMEKMLKERGMAESDYKPLLDGMRSVPTHAGDIALENMLSAFFKDKKVTLKKDVSTLTASDTAPFLGKVPVTSIIMFNEKMNGDELEFAPCYHKACDTIEQVDPKSLQLAGDAVVYLLKNIQ</sequence>
<dbReference type="PROSITE" id="PS51257">
    <property type="entry name" value="PROKAR_LIPOPROTEIN"/>
    <property type="match status" value="1"/>
</dbReference>